<dbReference type="KEGG" id="xya:ET471_11770"/>
<keyword evidence="5" id="KW-1185">Reference proteome</keyword>
<dbReference type="InterPro" id="IPR052016">
    <property type="entry name" value="Bact_Sigma-Reg"/>
</dbReference>
<dbReference type="GO" id="GO:0000160">
    <property type="term" value="P:phosphorelay signal transduction system"/>
    <property type="evidence" value="ECO:0007669"/>
    <property type="project" value="InterPro"/>
</dbReference>
<reference evidence="4 5" key="1">
    <citation type="submission" date="2019-01" db="EMBL/GenBank/DDBJ databases">
        <title>Genome sequencing of strain FW10M-9.</title>
        <authorList>
            <person name="Heo J."/>
            <person name="Kim S.-J."/>
            <person name="Kim J.-S."/>
            <person name="Hong S.-B."/>
            <person name="Kwon S.-W."/>
        </authorList>
    </citation>
    <scope>NUCLEOTIDE SEQUENCE [LARGE SCALE GENOMIC DNA]</scope>
    <source>
        <strain evidence="4 5">FW10M-9</strain>
    </source>
</reference>
<organism evidence="4 5">
    <name type="scientific">Xylanimonas protaetiae</name>
    <dbReference type="NCBI Taxonomy" id="2509457"/>
    <lineage>
        <taxon>Bacteria</taxon>
        <taxon>Bacillati</taxon>
        <taxon>Actinomycetota</taxon>
        <taxon>Actinomycetes</taxon>
        <taxon>Micrococcales</taxon>
        <taxon>Promicromonosporaceae</taxon>
        <taxon>Xylanimonas</taxon>
    </lineage>
</organism>
<dbReference type="EMBL" id="CP035493">
    <property type="protein sequence ID" value="QAY70617.1"/>
    <property type="molecule type" value="Genomic_DNA"/>
</dbReference>
<dbReference type="PANTHER" id="PTHR43156:SF2">
    <property type="entry name" value="STAGE II SPORULATION PROTEIN E"/>
    <property type="match status" value="1"/>
</dbReference>
<dbReference type="Gene3D" id="3.40.50.2300">
    <property type="match status" value="1"/>
</dbReference>
<dbReference type="Pfam" id="PF00072">
    <property type="entry name" value="Response_reg"/>
    <property type="match status" value="1"/>
</dbReference>
<dbReference type="GO" id="GO:0016791">
    <property type="term" value="F:phosphatase activity"/>
    <property type="evidence" value="ECO:0007669"/>
    <property type="project" value="TreeGrafter"/>
</dbReference>
<evidence type="ECO:0000259" key="3">
    <source>
        <dbReference type="PROSITE" id="PS50110"/>
    </source>
</evidence>
<evidence type="ECO:0000313" key="5">
    <source>
        <dbReference type="Proteomes" id="UP000292118"/>
    </source>
</evidence>
<evidence type="ECO:0000313" key="4">
    <source>
        <dbReference type="EMBL" id="QAY70617.1"/>
    </source>
</evidence>
<dbReference type="PROSITE" id="PS50110">
    <property type="entry name" value="RESPONSE_REGULATORY"/>
    <property type="match status" value="1"/>
</dbReference>
<dbReference type="Gene3D" id="3.60.40.10">
    <property type="entry name" value="PPM-type phosphatase domain"/>
    <property type="match status" value="1"/>
</dbReference>
<dbReference type="InterPro" id="IPR036457">
    <property type="entry name" value="PPM-type-like_dom_sf"/>
</dbReference>
<dbReference type="InterPro" id="IPR001932">
    <property type="entry name" value="PPM-type_phosphatase-like_dom"/>
</dbReference>
<dbReference type="AlphaFoldDB" id="A0A4P6FB03"/>
<dbReference type="InterPro" id="IPR011006">
    <property type="entry name" value="CheY-like_superfamily"/>
</dbReference>
<gene>
    <name evidence="4" type="ORF">ET471_11770</name>
</gene>
<keyword evidence="2" id="KW-0597">Phosphoprotein</keyword>
<evidence type="ECO:0000256" key="2">
    <source>
        <dbReference type="PROSITE-ProRule" id="PRU00169"/>
    </source>
</evidence>
<dbReference type="RefSeq" id="WP_129188551.1">
    <property type="nucleotide sequence ID" value="NZ_CP035493.1"/>
</dbReference>
<keyword evidence="1" id="KW-0378">Hydrolase</keyword>
<dbReference type="Proteomes" id="UP000292118">
    <property type="component" value="Chromosome"/>
</dbReference>
<dbReference type="Pfam" id="PF07228">
    <property type="entry name" value="SpoIIE"/>
    <property type="match status" value="1"/>
</dbReference>
<dbReference type="InterPro" id="IPR001789">
    <property type="entry name" value="Sig_transdc_resp-reg_receiver"/>
</dbReference>
<evidence type="ECO:0000256" key="1">
    <source>
        <dbReference type="ARBA" id="ARBA00022801"/>
    </source>
</evidence>
<dbReference type="SUPFAM" id="SSF52172">
    <property type="entry name" value="CheY-like"/>
    <property type="match status" value="1"/>
</dbReference>
<dbReference type="SMART" id="SM00331">
    <property type="entry name" value="PP2C_SIG"/>
    <property type="match status" value="1"/>
</dbReference>
<name>A0A4P6FB03_9MICO</name>
<dbReference type="PANTHER" id="PTHR43156">
    <property type="entry name" value="STAGE II SPORULATION PROTEIN E-RELATED"/>
    <property type="match status" value="1"/>
</dbReference>
<feature type="modified residue" description="4-aspartylphosphate" evidence="2">
    <location>
        <position position="63"/>
    </location>
</feature>
<dbReference type="SMART" id="SM00448">
    <property type="entry name" value="REC"/>
    <property type="match status" value="1"/>
</dbReference>
<dbReference type="CDD" id="cd00156">
    <property type="entry name" value="REC"/>
    <property type="match status" value="1"/>
</dbReference>
<protein>
    <submittedName>
        <fullName evidence="4">Response regulator</fullName>
    </submittedName>
</protein>
<feature type="domain" description="Response regulatory" evidence="3">
    <location>
        <begin position="12"/>
        <end position="132"/>
    </location>
</feature>
<sequence length="425" mass="44859">MVSGVAGQGVPVVLLVEDDDGDALLVTELLVDAAIDVDLRRARSVEEAEAELARDDVECLLIDLGLPDAVGLTAVERLRALAAARADPPALVVLTGNADVDQGVRAVAAGADDYLVKGETDPALLGRSLRYALQRRHVVTQRRALFRSEVRAAETARLERALLPTPLVADEHVSVMVGYLPGRDGLLGGDFFDTVERADGTVLSVIGDVSGHGPDEAALGATLRTAWRTLVLTDTPAARILPLLERVLLTERAGPDVFVTLCMLVIEPGRTAVDVYLAGHLAPLLITGPAGGARCAPVVPSARGRALGIPVEGGWQPQRLELEGPFSVVLYTDGLVEAEVTPDAAPVLPRRGVPRLGVEGLLRVFEAELANEVTGVVERVLRRVRELHGGPLVDDAAVLSVGWTADDAVAGERSSTLADSVEWAR</sequence>
<dbReference type="OrthoDB" id="5181538at2"/>
<accession>A0A4P6FB03</accession>
<proteinExistence type="predicted"/>